<dbReference type="GeneID" id="62158534"/>
<evidence type="ECO:0000313" key="2">
    <source>
        <dbReference type="EMBL" id="KAF9879930.1"/>
    </source>
</evidence>
<feature type="compositionally biased region" description="Basic residues" evidence="1">
    <location>
        <begin position="53"/>
        <end position="64"/>
    </location>
</feature>
<accession>A0A9P6LNR5</accession>
<dbReference type="OrthoDB" id="4832308at2759"/>
<sequence length="153" mass="16680">MASKSTSQTSKTDGSTEAADPVLALSAPTPAPSPLNPSFQKQGTSPPTTSSKLIRHKTNKRAKGHQSLAARRAHRPEAITIPPASPSPSELSTIKLEDLASLSRASSELPLRAQGPNTKSPRVLMNTNTFRWVKMKDGVWVKVKRYRFIIIRK</sequence>
<comment type="caution">
    <text evidence="2">The sequence shown here is derived from an EMBL/GenBank/DDBJ whole genome shotgun (WGS) entry which is preliminary data.</text>
</comment>
<proteinExistence type="predicted"/>
<reference evidence="2" key="2">
    <citation type="submission" date="2020-11" db="EMBL/GenBank/DDBJ databases">
        <title>Whole genome sequencing of Colletotrichum sp.</title>
        <authorList>
            <person name="Li H."/>
        </authorList>
    </citation>
    <scope>NUCLEOTIDE SEQUENCE</scope>
    <source>
        <strain evidence="2">CkLH20</strain>
    </source>
</reference>
<feature type="compositionally biased region" description="Polar residues" evidence="1">
    <location>
        <begin position="39"/>
        <end position="52"/>
    </location>
</feature>
<dbReference type="RefSeq" id="XP_038749391.1">
    <property type="nucleotide sequence ID" value="XM_038885460.1"/>
</dbReference>
<keyword evidence="3" id="KW-1185">Reference proteome</keyword>
<reference evidence="2" key="1">
    <citation type="submission" date="2020-03" db="EMBL/GenBank/DDBJ databases">
        <authorList>
            <person name="He L."/>
        </authorList>
    </citation>
    <scope>NUCLEOTIDE SEQUENCE</scope>
    <source>
        <strain evidence="2">CkLH20</strain>
    </source>
</reference>
<dbReference type="Proteomes" id="UP000781932">
    <property type="component" value="Unassembled WGS sequence"/>
</dbReference>
<dbReference type="EMBL" id="JAATWM020000006">
    <property type="protein sequence ID" value="KAF9879930.1"/>
    <property type="molecule type" value="Genomic_DNA"/>
</dbReference>
<feature type="compositionally biased region" description="Low complexity" evidence="1">
    <location>
        <begin position="78"/>
        <end position="90"/>
    </location>
</feature>
<feature type="compositionally biased region" description="Polar residues" evidence="1">
    <location>
        <begin position="1"/>
        <end position="15"/>
    </location>
</feature>
<evidence type="ECO:0000313" key="3">
    <source>
        <dbReference type="Proteomes" id="UP000781932"/>
    </source>
</evidence>
<organism evidence="2 3">
    <name type="scientific">Colletotrichum karsti</name>
    <dbReference type="NCBI Taxonomy" id="1095194"/>
    <lineage>
        <taxon>Eukaryota</taxon>
        <taxon>Fungi</taxon>
        <taxon>Dikarya</taxon>
        <taxon>Ascomycota</taxon>
        <taxon>Pezizomycotina</taxon>
        <taxon>Sordariomycetes</taxon>
        <taxon>Hypocreomycetidae</taxon>
        <taxon>Glomerellales</taxon>
        <taxon>Glomerellaceae</taxon>
        <taxon>Colletotrichum</taxon>
        <taxon>Colletotrichum boninense species complex</taxon>
    </lineage>
</organism>
<dbReference type="AlphaFoldDB" id="A0A9P6LNR5"/>
<gene>
    <name evidence="2" type="ORF">CkaCkLH20_02741</name>
</gene>
<protein>
    <submittedName>
        <fullName evidence="2">Uncharacterized protein</fullName>
    </submittedName>
</protein>
<feature type="region of interest" description="Disordered" evidence="1">
    <location>
        <begin position="1"/>
        <end position="92"/>
    </location>
</feature>
<evidence type="ECO:0000256" key="1">
    <source>
        <dbReference type="SAM" id="MobiDB-lite"/>
    </source>
</evidence>
<name>A0A9P6LNR5_9PEZI</name>